<organism evidence="2">
    <name type="scientific">Anopheles darlingi</name>
    <name type="common">Mosquito</name>
    <dbReference type="NCBI Taxonomy" id="43151"/>
    <lineage>
        <taxon>Eukaryota</taxon>
        <taxon>Metazoa</taxon>
        <taxon>Ecdysozoa</taxon>
        <taxon>Arthropoda</taxon>
        <taxon>Hexapoda</taxon>
        <taxon>Insecta</taxon>
        <taxon>Pterygota</taxon>
        <taxon>Neoptera</taxon>
        <taxon>Endopterygota</taxon>
        <taxon>Diptera</taxon>
        <taxon>Nematocera</taxon>
        <taxon>Culicoidea</taxon>
        <taxon>Culicidae</taxon>
        <taxon>Anophelinae</taxon>
        <taxon>Anopheles</taxon>
    </lineage>
</organism>
<proteinExistence type="predicted"/>
<protein>
    <submittedName>
        <fullName evidence="2">Putative secreted protein</fullName>
    </submittedName>
</protein>
<sequence>MMMLFALGSVLFCVELSSSVGFDFCDNEKWLIRDPIGADKSFCQFWYPLATLGNGTPYRVGEVNALMAVRIRVRRHTHTHRQVCWIYDASD</sequence>
<dbReference type="AlphaFoldDB" id="A0A2M4DR46"/>
<evidence type="ECO:0000313" key="2">
    <source>
        <dbReference type="EMBL" id="MBW80027.1"/>
    </source>
</evidence>
<keyword evidence="1" id="KW-0732">Signal</keyword>
<accession>A0A2M4DR46</accession>
<reference evidence="2" key="1">
    <citation type="submission" date="2018-01" db="EMBL/GenBank/DDBJ databases">
        <title>An insight into the sialome of Amazonian anophelines.</title>
        <authorList>
            <person name="Ribeiro J.M."/>
            <person name="Scarpassa V."/>
            <person name="Calvo E."/>
        </authorList>
    </citation>
    <scope>NUCLEOTIDE SEQUENCE</scope>
</reference>
<evidence type="ECO:0000256" key="1">
    <source>
        <dbReference type="SAM" id="SignalP"/>
    </source>
</evidence>
<dbReference type="EMBL" id="GGFL01015849">
    <property type="protein sequence ID" value="MBW80027.1"/>
    <property type="molecule type" value="Transcribed_RNA"/>
</dbReference>
<feature type="signal peptide" evidence="1">
    <location>
        <begin position="1"/>
        <end position="21"/>
    </location>
</feature>
<feature type="chain" id="PRO_5014753399" evidence="1">
    <location>
        <begin position="22"/>
        <end position="91"/>
    </location>
</feature>
<name>A0A2M4DR46_ANODA</name>